<dbReference type="Proteomes" id="UP000030641">
    <property type="component" value="Unassembled WGS sequence"/>
</dbReference>
<proteinExistence type="predicted"/>
<gene>
    <name evidence="1" type="ORF">AUEXF2481DRAFT_551774</name>
</gene>
<keyword evidence="2" id="KW-1185">Reference proteome</keyword>
<sequence>MFLKVLEKYQSHSVLPVSYVVAHTRVHPILAKSEACSWCRMIYFKKAPAPPNSSGVWRSGSASPSQQRFVFLDFVISFMGKVLDSISNSSTLFALHEVRPESPKSWADCCYVGSQLLIGHTARLLLEDECATTYELNTAANERTPIREHVEYST</sequence>
<dbReference type="GeneID" id="25369008"/>
<dbReference type="EMBL" id="KL584753">
    <property type="protein sequence ID" value="KEQ97865.1"/>
    <property type="molecule type" value="Genomic_DNA"/>
</dbReference>
<name>A0A074YJJ0_AURSE</name>
<dbReference type="AlphaFoldDB" id="A0A074YJJ0"/>
<dbReference type="InParanoid" id="A0A074YJJ0"/>
<reference evidence="1 2" key="1">
    <citation type="journal article" date="2014" name="BMC Genomics">
        <title>Genome sequencing of four Aureobasidium pullulans varieties: biotechnological potential, stress tolerance, and description of new species.</title>
        <authorList>
            <person name="Gostin Ar C."/>
            <person name="Ohm R.A."/>
            <person name="Kogej T."/>
            <person name="Sonjak S."/>
            <person name="Turk M."/>
            <person name="Zajc J."/>
            <person name="Zalar P."/>
            <person name="Grube M."/>
            <person name="Sun H."/>
            <person name="Han J."/>
            <person name="Sharma A."/>
            <person name="Chiniquy J."/>
            <person name="Ngan C.Y."/>
            <person name="Lipzen A."/>
            <person name="Barry K."/>
            <person name="Grigoriev I.V."/>
            <person name="Gunde-Cimerman N."/>
        </authorList>
    </citation>
    <scope>NUCLEOTIDE SEQUENCE [LARGE SCALE GENOMIC DNA]</scope>
    <source>
        <strain evidence="1 2">EXF-2481</strain>
    </source>
</reference>
<organism evidence="1 2">
    <name type="scientific">Aureobasidium subglaciale (strain EXF-2481)</name>
    <name type="common">Aureobasidium pullulans var. subglaciale</name>
    <dbReference type="NCBI Taxonomy" id="1043005"/>
    <lineage>
        <taxon>Eukaryota</taxon>
        <taxon>Fungi</taxon>
        <taxon>Dikarya</taxon>
        <taxon>Ascomycota</taxon>
        <taxon>Pezizomycotina</taxon>
        <taxon>Dothideomycetes</taxon>
        <taxon>Dothideomycetidae</taxon>
        <taxon>Dothideales</taxon>
        <taxon>Saccotheciaceae</taxon>
        <taxon>Aureobasidium</taxon>
    </lineage>
</organism>
<protein>
    <submittedName>
        <fullName evidence="1">Uncharacterized protein</fullName>
    </submittedName>
</protein>
<accession>A0A074YJJ0</accession>
<evidence type="ECO:0000313" key="2">
    <source>
        <dbReference type="Proteomes" id="UP000030641"/>
    </source>
</evidence>
<dbReference type="HOGENOM" id="CLU_1703880_0_0_1"/>
<dbReference type="RefSeq" id="XP_013346532.1">
    <property type="nucleotide sequence ID" value="XM_013491078.1"/>
</dbReference>
<evidence type="ECO:0000313" key="1">
    <source>
        <dbReference type="EMBL" id="KEQ97865.1"/>
    </source>
</evidence>